<reference evidence="1 2" key="1">
    <citation type="submission" date="2015-12" db="EMBL/GenBank/DDBJ databases">
        <title>Draft genome sequence of Mesorhizobium sp. UFLA 01-765, a multitolerant efficient symbiont and plant-growth promoting strain isolated from Zn-mining soil using Leucaena leucocephala as a trap plant.</title>
        <authorList>
            <person name="Rangel W.M."/>
            <person name="Thijs S."/>
            <person name="Longatti S.M."/>
            <person name="Moreira F.M."/>
            <person name="Weyens N."/>
            <person name="Vangronsveld J."/>
            <person name="Van Hamme J.D."/>
            <person name="Bottos E.M."/>
            <person name="Rineau F."/>
        </authorList>
    </citation>
    <scope>NUCLEOTIDE SEQUENCE [LARGE SCALE GENOMIC DNA]</scope>
    <source>
        <strain evidence="1 2">UFLA 01-765</strain>
    </source>
</reference>
<dbReference type="Proteomes" id="UP000053176">
    <property type="component" value="Unassembled WGS sequence"/>
</dbReference>
<sequence>MAREIAPAGRLGRNPVDRIGIFEDVTERAELGQPVGLAPVLAVEMAAGMAADVVAFACREPDLLEPVRHLLLRGGEADIRFAGALAGRDVLSARLRREQEDAGEKISEMRAGALRQRAAALPLRDLARAVEGDEDDLLWLRRHGRGRLGWIGEGRTNGGKRGETEGKDAERMWHWQPSAAIFRTVGKPAIGQMWHRCVPACLEAASLVPPIFQASPFHADKISLKRGAQEAPHPGPQWFFD</sequence>
<dbReference type="AlphaFoldDB" id="A0A101KQJ4"/>
<accession>A0A101KQJ4</accession>
<evidence type="ECO:0000313" key="1">
    <source>
        <dbReference type="EMBL" id="KUM25138.1"/>
    </source>
</evidence>
<comment type="caution">
    <text evidence="1">The sequence shown here is derived from an EMBL/GenBank/DDBJ whole genome shotgun (WGS) entry which is preliminary data.</text>
</comment>
<evidence type="ECO:0000313" key="2">
    <source>
        <dbReference type="Proteomes" id="UP000053176"/>
    </source>
</evidence>
<proteinExistence type="predicted"/>
<protein>
    <submittedName>
        <fullName evidence="1">Uncharacterized protein</fullName>
    </submittedName>
</protein>
<name>A0A101KQJ4_RHILI</name>
<gene>
    <name evidence="1" type="ORF">AU467_26960</name>
</gene>
<dbReference type="EMBL" id="LPWA01000121">
    <property type="protein sequence ID" value="KUM25138.1"/>
    <property type="molecule type" value="Genomic_DNA"/>
</dbReference>
<organism evidence="1 2">
    <name type="scientific">Rhizobium loti</name>
    <name type="common">Mesorhizobium loti</name>
    <dbReference type="NCBI Taxonomy" id="381"/>
    <lineage>
        <taxon>Bacteria</taxon>
        <taxon>Pseudomonadati</taxon>
        <taxon>Pseudomonadota</taxon>
        <taxon>Alphaproteobacteria</taxon>
        <taxon>Hyphomicrobiales</taxon>
        <taxon>Phyllobacteriaceae</taxon>
        <taxon>Mesorhizobium</taxon>
    </lineage>
</organism>